<dbReference type="EMBL" id="JALJOU010000014">
    <property type="protein sequence ID" value="KAK9839860.1"/>
    <property type="molecule type" value="Genomic_DNA"/>
</dbReference>
<evidence type="ECO:0008006" key="4">
    <source>
        <dbReference type="Google" id="ProtNLM"/>
    </source>
</evidence>
<evidence type="ECO:0000313" key="2">
    <source>
        <dbReference type="EMBL" id="KAK9839860.1"/>
    </source>
</evidence>
<gene>
    <name evidence="2" type="ORF">WJX81_007081</name>
</gene>
<comment type="caution">
    <text evidence="2">The sequence shown here is derived from an EMBL/GenBank/DDBJ whole genome shotgun (WGS) entry which is preliminary data.</text>
</comment>
<sequence length="294" mass="28596">MDAPASESGSEDAPEVRQLQPFTKLQIKVPFNVLVNVTASSVRIISAGVGQVAVAGIYSSARVTASGTGSVYVSGVTGSVTATVSGIGNLFVEAANPGVTIDATIFGLGKVEYNQGQCKGSTNAVFGSTCQRSSAVAPPSLAATWTCGIQVTGVWSVSGSRAGGATPLNTCNTTRRGASAGARAAAPATGAVSAQSVPDAAVSRSAATVAGADAPADTGDAGGLQLVAMNGVVMNGMPLSAPLGAANGQLNGNGWGSWGTGNGQGNGGSGNGIGNIGTGNGNGNGNGNGRRRRR</sequence>
<name>A0AAW1S1K3_9CHLO</name>
<dbReference type="AlphaFoldDB" id="A0AAW1S1K3"/>
<accession>A0AAW1S1K3</accession>
<feature type="compositionally biased region" description="Gly residues" evidence="1">
    <location>
        <begin position="255"/>
        <end position="288"/>
    </location>
</feature>
<reference evidence="2 3" key="1">
    <citation type="journal article" date="2024" name="Nat. Commun.">
        <title>Phylogenomics reveals the evolutionary origins of lichenization in chlorophyte algae.</title>
        <authorList>
            <person name="Puginier C."/>
            <person name="Libourel C."/>
            <person name="Otte J."/>
            <person name="Skaloud P."/>
            <person name="Haon M."/>
            <person name="Grisel S."/>
            <person name="Petersen M."/>
            <person name="Berrin J.G."/>
            <person name="Delaux P.M."/>
            <person name="Dal Grande F."/>
            <person name="Keller J."/>
        </authorList>
    </citation>
    <scope>NUCLEOTIDE SEQUENCE [LARGE SCALE GENOMIC DNA]</scope>
    <source>
        <strain evidence="2 3">SAG 245.80</strain>
    </source>
</reference>
<organism evidence="2 3">
    <name type="scientific">Elliptochloris bilobata</name>
    <dbReference type="NCBI Taxonomy" id="381761"/>
    <lineage>
        <taxon>Eukaryota</taxon>
        <taxon>Viridiplantae</taxon>
        <taxon>Chlorophyta</taxon>
        <taxon>core chlorophytes</taxon>
        <taxon>Trebouxiophyceae</taxon>
        <taxon>Trebouxiophyceae incertae sedis</taxon>
        <taxon>Elliptochloris clade</taxon>
        <taxon>Elliptochloris</taxon>
    </lineage>
</organism>
<feature type="region of interest" description="Disordered" evidence="1">
    <location>
        <begin position="255"/>
        <end position="294"/>
    </location>
</feature>
<protein>
    <recommendedName>
        <fullName evidence="4">Auto-transporter adhesin head GIN domain-containing protein</fullName>
    </recommendedName>
</protein>
<proteinExistence type="predicted"/>
<evidence type="ECO:0000313" key="3">
    <source>
        <dbReference type="Proteomes" id="UP001445335"/>
    </source>
</evidence>
<dbReference type="Gene3D" id="2.160.20.120">
    <property type="match status" value="1"/>
</dbReference>
<dbReference type="Proteomes" id="UP001445335">
    <property type="component" value="Unassembled WGS sequence"/>
</dbReference>
<evidence type="ECO:0000256" key="1">
    <source>
        <dbReference type="SAM" id="MobiDB-lite"/>
    </source>
</evidence>
<keyword evidence="3" id="KW-1185">Reference proteome</keyword>